<protein>
    <recommendedName>
        <fullName evidence="4">MULE transposase domain-containing protein</fullName>
    </recommendedName>
</protein>
<proteinExistence type="predicted"/>
<name>A0A7J6KT54_PERCH</name>
<evidence type="ECO:0000313" key="3">
    <source>
        <dbReference type="Proteomes" id="UP000591131"/>
    </source>
</evidence>
<sequence length="415" mass="47004">AFLEVWPRSRVVICLFHFGQALYRKFGALKLWTSTDDALDANREKAFYNLMSLPFLPTSKLLLGFRFACANLPHSESETIMTYLRSQYGFLKFFAPQLWGQRDRVLEDLPRTNNGQEGFHRRWNGPFRDTAHPNLWVWIDTVHDVFAANRLELVRYGVGDIPQRKSYYVRTDQLLYDLCSSPADDLTEATRIKDPCNVFRRLINEYPSGIAPQSMIAGGSPKTGPTTLEATIGDRFDRARAITRRLVPRSDLKEDFDDLFFDMEESQGKQPDGSVVLHVPVDDAPGETQVEATPVCGEAEEDLVTIPLQPESRPGAVQGSSRANGEAGRPSVSQNSQASSLSDTLVEHNVDGARWVLTEEDHVELMQEGEMVADRVVDTWMMLLWRFATGESLRRRCRSPNLLPSLDFPSSQLRF</sequence>
<dbReference type="Proteomes" id="UP000591131">
    <property type="component" value="Unassembled WGS sequence"/>
</dbReference>
<comment type="caution">
    <text evidence="2">The sequence shown here is derived from an EMBL/GenBank/DDBJ whole genome shotgun (WGS) entry which is preliminary data.</text>
</comment>
<evidence type="ECO:0000256" key="1">
    <source>
        <dbReference type="SAM" id="MobiDB-lite"/>
    </source>
</evidence>
<keyword evidence="3" id="KW-1185">Reference proteome</keyword>
<reference evidence="2 3" key="1">
    <citation type="submission" date="2020-04" db="EMBL/GenBank/DDBJ databases">
        <title>Perkinsus chesapeaki whole genome sequence.</title>
        <authorList>
            <person name="Bogema D.R."/>
        </authorList>
    </citation>
    <scope>NUCLEOTIDE SEQUENCE [LARGE SCALE GENOMIC DNA]</scope>
    <source>
        <strain evidence="2">ATCC PRA-425</strain>
    </source>
</reference>
<feature type="compositionally biased region" description="Low complexity" evidence="1">
    <location>
        <begin position="331"/>
        <end position="342"/>
    </location>
</feature>
<organism evidence="2 3">
    <name type="scientific">Perkinsus chesapeaki</name>
    <name type="common">Clam parasite</name>
    <name type="synonym">Perkinsus andrewsi</name>
    <dbReference type="NCBI Taxonomy" id="330153"/>
    <lineage>
        <taxon>Eukaryota</taxon>
        <taxon>Sar</taxon>
        <taxon>Alveolata</taxon>
        <taxon>Perkinsozoa</taxon>
        <taxon>Perkinsea</taxon>
        <taxon>Perkinsida</taxon>
        <taxon>Perkinsidae</taxon>
        <taxon>Perkinsus</taxon>
    </lineage>
</organism>
<gene>
    <name evidence="2" type="ORF">FOL47_001110</name>
</gene>
<feature type="region of interest" description="Disordered" evidence="1">
    <location>
        <begin position="306"/>
        <end position="342"/>
    </location>
</feature>
<feature type="non-terminal residue" evidence="2">
    <location>
        <position position="415"/>
    </location>
</feature>
<dbReference type="OrthoDB" id="445573at2759"/>
<accession>A0A7J6KT54</accession>
<dbReference type="EMBL" id="JAAPAO010001247">
    <property type="protein sequence ID" value="KAF4650485.1"/>
    <property type="molecule type" value="Genomic_DNA"/>
</dbReference>
<evidence type="ECO:0000313" key="2">
    <source>
        <dbReference type="EMBL" id="KAF4650485.1"/>
    </source>
</evidence>
<dbReference type="AlphaFoldDB" id="A0A7J6KT54"/>
<evidence type="ECO:0008006" key="4">
    <source>
        <dbReference type="Google" id="ProtNLM"/>
    </source>
</evidence>